<dbReference type="InterPro" id="IPR008271">
    <property type="entry name" value="Ser/Thr_kinase_AS"/>
</dbReference>
<dbReference type="PROSITE" id="PS00108">
    <property type="entry name" value="PROTEIN_KINASE_ST"/>
    <property type="match status" value="1"/>
</dbReference>
<keyword evidence="6 7" id="KW-0067">ATP-binding</keyword>
<accession>A0A2P6NJ03</accession>
<dbReference type="OrthoDB" id="9332038at2759"/>
<evidence type="ECO:0000256" key="1">
    <source>
        <dbReference type="ARBA" id="ARBA00008867"/>
    </source>
</evidence>
<dbReference type="GO" id="GO:0004674">
    <property type="term" value="F:protein serine/threonine kinase activity"/>
    <property type="evidence" value="ECO:0007669"/>
    <property type="project" value="UniProtKB-KW"/>
</dbReference>
<dbReference type="InterPro" id="IPR050494">
    <property type="entry name" value="Ser_Thr_dual-spec_kinase"/>
</dbReference>
<keyword evidence="5" id="KW-0418">Kinase</keyword>
<dbReference type="InterPro" id="IPR017441">
    <property type="entry name" value="Protein_kinase_ATP_BS"/>
</dbReference>
<dbReference type="GO" id="GO:0005737">
    <property type="term" value="C:cytoplasm"/>
    <property type="evidence" value="ECO:0007669"/>
    <property type="project" value="TreeGrafter"/>
</dbReference>
<dbReference type="STRING" id="1890364.A0A2P6NJ03"/>
<sequence>MRLCYPSSKDLVIAPQRRDSPSTEDRAQTLIIQHDGSHTAPIHTVSTFVEPNDHEGQTKSISCELSSKGGMPTLQMSQVTSQPSRSDNDVTEIFSHTSRGDRFITIEAKLQTKILAPEIFRQFIVPGTEYKEIEAPMSDRLTPNVVRDEEPDRSSVSAGANMQPNMFPKEKTHKRRVFRASSLSPLNATRLQHLTKRSSITVVNDIKQQQGPFTPSEFIKLHLDLSPMEEREVNFYKELYYRGEPRNNEQSDYIVHMKGQIQYRYEIVGILGKGSFGQVVRVMDHKDNRFYALKIVRSKMKYYQQALSEDKILKLIQQKDPSNQSHLVQMVDSFEFRGHFCILFELLSINLYEFLQASQFKGFTIRLIRKFATQILVSLKFMQKNRLIHCDLKPENILLREPTKSAVTIIDFGSSCFDHERSYTYIQSRFYRAPEVILGMPYTGAIDVWSMGCILAELYTGTALFMGENELDQLLCIMEVLGLPPENMMQQSIRKGYFFTPSGKPRMTENSKGLKRTPEVKDLKKVLRCDDDLFVSFLSECFRYDPKERLTPNQALSHPWIKMGKMDIPIVPSAEDTSADDRPLGNFMKPLKPRNMETADVEDVISMQPTVLPAVRPTVQRSMSRGEVVPLPKRSSQFGSLKLGKGGSLRGGGKLLPELSRKVAAIMEE</sequence>
<dbReference type="PROSITE" id="PS00107">
    <property type="entry name" value="PROTEIN_KINASE_ATP"/>
    <property type="match status" value="1"/>
</dbReference>
<dbReference type="SUPFAM" id="SSF56112">
    <property type="entry name" value="Protein kinase-like (PK-like)"/>
    <property type="match status" value="1"/>
</dbReference>
<evidence type="ECO:0000313" key="9">
    <source>
        <dbReference type="EMBL" id="PRP83922.1"/>
    </source>
</evidence>
<dbReference type="PROSITE" id="PS50011">
    <property type="entry name" value="PROTEIN_KINASE_DOM"/>
    <property type="match status" value="1"/>
</dbReference>
<evidence type="ECO:0000256" key="6">
    <source>
        <dbReference type="ARBA" id="ARBA00022840"/>
    </source>
</evidence>
<keyword evidence="3" id="KW-0808">Transferase</keyword>
<dbReference type="AlphaFoldDB" id="A0A2P6NJ03"/>
<evidence type="ECO:0000256" key="3">
    <source>
        <dbReference type="ARBA" id="ARBA00022679"/>
    </source>
</evidence>
<proteinExistence type="inferred from homology"/>
<dbReference type="InParanoid" id="A0A2P6NJ03"/>
<dbReference type="GO" id="GO:0005856">
    <property type="term" value="C:cytoskeleton"/>
    <property type="evidence" value="ECO:0007669"/>
    <property type="project" value="TreeGrafter"/>
</dbReference>
<evidence type="ECO:0000313" key="10">
    <source>
        <dbReference type="Proteomes" id="UP000241769"/>
    </source>
</evidence>
<feature type="binding site" evidence="7">
    <location>
        <position position="294"/>
    </location>
    <ligand>
        <name>ATP</name>
        <dbReference type="ChEBI" id="CHEBI:30616"/>
    </ligand>
</feature>
<dbReference type="Gene3D" id="3.30.200.20">
    <property type="entry name" value="Phosphorylase Kinase, domain 1"/>
    <property type="match status" value="1"/>
</dbReference>
<keyword evidence="4 7" id="KW-0547">Nucleotide-binding</keyword>
<keyword evidence="10" id="KW-1185">Reference proteome</keyword>
<dbReference type="InterPro" id="IPR011009">
    <property type="entry name" value="Kinase-like_dom_sf"/>
</dbReference>
<dbReference type="CDD" id="cd14210">
    <property type="entry name" value="PKc_DYRK"/>
    <property type="match status" value="1"/>
</dbReference>
<dbReference type="Gene3D" id="1.10.510.10">
    <property type="entry name" value="Transferase(Phosphotransferase) domain 1"/>
    <property type="match status" value="1"/>
</dbReference>
<reference evidence="9 10" key="1">
    <citation type="journal article" date="2018" name="Genome Biol. Evol.">
        <title>Multiple Roots of Fruiting Body Formation in Amoebozoa.</title>
        <authorList>
            <person name="Hillmann F."/>
            <person name="Forbes G."/>
            <person name="Novohradska S."/>
            <person name="Ferling I."/>
            <person name="Riege K."/>
            <person name="Groth M."/>
            <person name="Westermann M."/>
            <person name="Marz M."/>
            <person name="Spaller T."/>
            <person name="Winckler T."/>
            <person name="Schaap P."/>
            <person name="Glockner G."/>
        </authorList>
    </citation>
    <scope>NUCLEOTIDE SEQUENCE [LARGE SCALE GENOMIC DNA]</scope>
    <source>
        <strain evidence="9 10">Jena</strain>
    </source>
</reference>
<dbReference type="EMBL" id="MDYQ01000073">
    <property type="protein sequence ID" value="PRP83922.1"/>
    <property type="molecule type" value="Genomic_DNA"/>
</dbReference>
<dbReference type="PANTHER" id="PTHR24058">
    <property type="entry name" value="DUAL SPECIFICITY PROTEIN KINASE"/>
    <property type="match status" value="1"/>
</dbReference>
<dbReference type="InterPro" id="IPR000719">
    <property type="entry name" value="Prot_kinase_dom"/>
</dbReference>
<dbReference type="Pfam" id="PF00069">
    <property type="entry name" value="Pkinase"/>
    <property type="match status" value="1"/>
</dbReference>
<organism evidence="9 10">
    <name type="scientific">Planoprotostelium fungivorum</name>
    <dbReference type="NCBI Taxonomy" id="1890364"/>
    <lineage>
        <taxon>Eukaryota</taxon>
        <taxon>Amoebozoa</taxon>
        <taxon>Evosea</taxon>
        <taxon>Variosea</taxon>
        <taxon>Cavosteliida</taxon>
        <taxon>Cavosteliaceae</taxon>
        <taxon>Planoprotostelium</taxon>
    </lineage>
</organism>
<evidence type="ECO:0000256" key="2">
    <source>
        <dbReference type="ARBA" id="ARBA00022527"/>
    </source>
</evidence>
<comment type="similarity">
    <text evidence="1">Belongs to the protein kinase superfamily. CMGC Ser/Thr protein kinase family. MNB/DYRK subfamily.</text>
</comment>
<evidence type="ECO:0000256" key="7">
    <source>
        <dbReference type="PROSITE-ProRule" id="PRU10141"/>
    </source>
</evidence>
<evidence type="ECO:0000259" key="8">
    <source>
        <dbReference type="PROSITE" id="PS50011"/>
    </source>
</evidence>
<evidence type="ECO:0000256" key="4">
    <source>
        <dbReference type="ARBA" id="ARBA00022741"/>
    </source>
</evidence>
<dbReference type="PANTHER" id="PTHR24058:SF22">
    <property type="entry name" value="DUAL SPECIFICITY TYROSINE-PHOSPHORYLATION-REGULATED KINASE 4"/>
    <property type="match status" value="1"/>
</dbReference>
<comment type="caution">
    <text evidence="9">The sequence shown here is derived from an EMBL/GenBank/DDBJ whole genome shotgun (WGS) entry which is preliminary data.</text>
</comment>
<evidence type="ECO:0000256" key="5">
    <source>
        <dbReference type="ARBA" id="ARBA00022777"/>
    </source>
</evidence>
<dbReference type="Proteomes" id="UP000241769">
    <property type="component" value="Unassembled WGS sequence"/>
</dbReference>
<dbReference type="GO" id="GO:0005524">
    <property type="term" value="F:ATP binding"/>
    <property type="evidence" value="ECO:0007669"/>
    <property type="project" value="UniProtKB-UniRule"/>
</dbReference>
<dbReference type="SMART" id="SM00220">
    <property type="entry name" value="S_TKc"/>
    <property type="match status" value="1"/>
</dbReference>
<keyword evidence="2" id="KW-0723">Serine/threonine-protein kinase</keyword>
<protein>
    <recommendedName>
        <fullName evidence="8">Protein kinase domain-containing protein</fullName>
    </recommendedName>
</protein>
<feature type="domain" description="Protein kinase" evidence="8">
    <location>
        <begin position="265"/>
        <end position="561"/>
    </location>
</feature>
<name>A0A2P6NJ03_9EUKA</name>
<gene>
    <name evidence="9" type="ORF">PROFUN_08859</name>
</gene>